<evidence type="ECO:0000313" key="3">
    <source>
        <dbReference type="Proteomes" id="UP000526184"/>
    </source>
</evidence>
<sequence length="369" mass="41804">GLKTKDSTIEGSIKNLNVEEVKDEKSRNKVGLGFDVSIAFTGTPTGGNGELEFLDKREEKVHKRDIDLSKLEIERITLKEEKANNHNIDYGLKVGTSGVSARVGEYGLDLNLNVLDAIVNPNEFKDKQELALKDLESSYKGIRSSIENISKTTSDEETDIADEERRSLRELSNYHLNGEYIVRSLNEKSANTKEDRLSLVRDVDFNDLKVFDKITEENVELLPEDLKRRYYEARERGQELRVIVDQYGNVYTFGDMSELEFKKGLARELGIHAEGRKTEDGKLLGVAAGNIYSDYVLNGSKEITNLEKDNLLDIPRDAKVVSDSLYSVNALMSNGESSRIKEQNDNIGRKLKQKNMTKEQKQEDDKKNI</sequence>
<gene>
    <name evidence="2" type="ORF">HP397_06565</name>
</gene>
<keyword evidence="3" id="KW-1185">Reference proteome</keyword>
<feature type="compositionally biased region" description="Basic and acidic residues" evidence="1">
    <location>
        <begin position="338"/>
        <end position="348"/>
    </location>
</feature>
<accession>A0A7Z0TAX6</accession>
<name>A0A7Z0TAX6_9FUSO</name>
<dbReference type="RefSeq" id="WP_180136393.1">
    <property type="nucleotide sequence ID" value="NZ_JABMKT010000055.1"/>
</dbReference>
<evidence type="ECO:0000256" key="1">
    <source>
        <dbReference type="SAM" id="MobiDB-lite"/>
    </source>
</evidence>
<evidence type="ECO:0000313" key="2">
    <source>
        <dbReference type="EMBL" id="NYV28460.1"/>
    </source>
</evidence>
<feature type="compositionally biased region" description="Basic and acidic residues" evidence="1">
    <location>
        <begin position="356"/>
        <end position="369"/>
    </location>
</feature>
<dbReference type="Proteomes" id="UP000526184">
    <property type="component" value="Unassembled WGS sequence"/>
</dbReference>
<feature type="non-terminal residue" evidence="2">
    <location>
        <position position="1"/>
    </location>
</feature>
<comment type="caution">
    <text evidence="2">The sequence shown here is derived from an EMBL/GenBank/DDBJ whole genome shotgun (WGS) entry which is preliminary data.</text>
</comment>
<dbReference type="AlphaFoldDB" id="A0A7Z0TAX6"/>
<reference evidence="2 3" key="1">
    <citation type="submission" date="2020-05" db="EMBL/GenBank/DDBJ databases">
        <title>Streptobacillus felis strain LHL191014123.</title>
        <authorList>
            <person name="Fawzy A."/>
            <person name="Rau J."/>
            <person name="Risse K."/>
            <person name="Schauerte N."/>
            <person name="Geiger C."/>
            <person name="Blom J."/>
            <person name="Imirzalioglu C."/>
            <person name="Falgenhauer J."/>
            <person name="Bach A."/>
            <person name="Herden C."/>
            <person name="Eisenberg T."/>
        </authorList>
    </citation>
    <scope>NUCLEOTIDE SEQUENCE [LARGE SCALE GENOMIC DNA]</scope>
    <source>
        <strain evidence="2 3">LHL191014123</strain>
    </source>
</reference>
<protein>
    <submittedName>
        <fullName evidence="2">Uncharacterized protein</fullName>
    </submittedName>
</protein>
<feature type="region of interest" description="Disordered" evidence="1">
    <location>
        <begin position="337"/>
        <end position="369"/>
    </location>
</feature>
<dbReference type="EMBL" id="JABMKT010000055">
    <property type="protein sequence ID" value="NYV28460.1"/>
    <property type="molecule type" value="Genomic_DNA"/>
</dbReference>
<proteinExistence type="predicted"/>
<organism evidence="2 3">
    <name type="scientific">Streptobacillus felis</name>
    <dbReference type="NCBI Taxonomy" id="1384509"/>
    <lineage>
        <taxon>Bacteria</taxon>
        <taxon>Fusobacteriati</taxon>
        <taxon>Fusobacteriota</taxon>
        <taxon>Fusobacteriia</taxon>
        <taxon>Fusobacteriales</taxon>
        <taxon>Leptotrichiaceae</taxon>
        <taxon>Streptobacillus</taxon>
    </lineage>
</organism>